<dbReference type="GO" id="GO:0004252">
    <property type="term" value="F:serine-type endopeptidase activity"/>
    <property type="evidence" value="ECO:0007669"/>
    <property type="project" value="InterPro"/>
</dbReference>
<organism evidence="14 15">
    <name type="scientific">Diatraea saccharalis</name>
    <name type="common">sugarcane borer</name>
    <dbReference type="NCBI Taxonomy" id="40085"/>
    <lineage>
        <taxon>Eukaryota</taxon>
        <taxon>Metazoa</taxon>
        <taxon>Ecdysozoa</taxon>
        <taxon>Arthropoda</taxon>
        <taxon>Hexapoda</taxon>
        <taxon>Insecta</taxon>
        <taxon>Pterygota</taxon>
        <taxon>Neoptera</taxon>
        <taxon>Endopterygota</taxon>
        <taxon>Lepidoptera</taxon>
        <taxon>Glossata</taxon>
        <taxon>Ditrysia</taxon>
        <taxon>Pyraloidea</taxon>
        <taxon>Crambidae</taxon>
        <taxon>Crambinae</taxon>
        <taxon>Diatraea</taxon>
    </lineage>
</organism>
<dbReference type="SMART" id="SM00020">
    <property type="entry name" value="Tryp_SPc"/>
    <property type="match status" value="1"/>
</dbReference>
<protein>
    <recommendedName>
        <fullName evidence="13">Peptidase S1 domain-containing protein</fullName>
    </recommendedName>
</protein>
<dbReference type="InterPro" id="IPR033116">
    <property type="entry name" value="TRYPSIN_SER"/>
</dbReference>
<keyword evidence="5 11" id="KW-0378">Hydrolase</keyword>
<feature type="chain" id="PRO_5040244674" description="Peptidase S1 domain-containing protein" evidence="12">
    <location>
        <begin position="20"/>
        <end position="279"/>
    </location>
</feature>
<dbReference type="EMBL" id="OU893350">
    <property type="protein sequence ID" value="CAG9788248.1"/>
    <property type="molecule type" value="Genomic_DNA"/>
</dbReference>
<keyword evidence="15" id="KW-1185">Reference proteome</keyword>
<dbReference type="CDD" id="cd00190">
    <property type="entry name" value="Tryp_SPc"/>
    <property type="match status" value="1"/>
</dbReference>
<dbReference type="InterPro" id="IPR043504">
    <property type="entry name" value="Peptidase_S1_PA_chymotrypsin"/>
</dbReference>
<evidence type="ECO:0000256" key="1">
    <source>
        <dbReference type="ARBA" id="ARBA00004239"/>
    </source>
</evidence>
<proteinExistence type="inferred from homology"/>
<comment type="similarity">
    <text evidence="2">Belongs to the peptidase S1 family.</text>
</comment>
<evidence type="ECO:0000256" key="4">
    <source>
        <dbReference type="ARBA" id="ARBA00022670"/>
    </source>
</evidence>
<reference evidence="14" key="2">
    <citation type="submission" date="2022-10" db="EMBL/GenBank/DDBJ databases">
        <authorList>
            <consortium name="ENA_rothamsted_submissions"/>
            <consortium name="culmorum"/>
            <person name="King R."/>
        </authorList>
    </citation>
    <scope>NUCLEOTIDE SEQUENCE</scope>
</reference>
<evidence type="ECO:0000256" key="11">
    <source>
        <dbReference type="RuleBase" id="RU363034"/>
    </source>
</evidence>
<dbReference type="Gene3D" id="2.40.10.10">
    <property type="entry name" value="Trypsin-like serine proteases"/>
    <property type="match status" value="1"/>
</dbReference>
<keyword evidence="8" id="KW-1199">Hemostasis impairing toxin</keyword>
<dbReference type="InterPro" id="IPR001314">
    <property type="entry name" value="Peptidase_S1A"/>
</dbReference>
<evidence type="ECO:0000256" key="9">
    <source>
        <dbReference type="ARBA" id="ARBA00055534"/>
    </source>
</evidence>
<evidence type="ECO:0000256" key="3">
    <source>
        <dbReference type="ARBA" id="ARBA00022656"/>
    </source>
</evidence>
<evidence type="ECO:0000256" key="2">
    <source>
        <dbReference type="ARBA" id="ARBA00007664"/>
    </source>
</evidence>
<dbReference type="GO" id="GO:0006508">
    <property type="term" value="P:proteolysis"/>
    <property type="evidence" value="ECO:0007669"/>
    <property type="project" value="UniProtKB-KW"/>
</dbReference>
<evidence type="ECO:0000256" key="7">
    <source>
        <dbReference type="ARBA" id="ARBA00023157"/>
    </source>
</evidence>
<dbReference type="PRINTS" id="PR00722">
    <property type="entry name" value="CHYMOTRYPSIN"/>
</dbReference>
<dbReference type="PROSITE" id="PS51257">
    <property type="entry name" value="PROKAR_LIPOPROTEIN"/>
    <property type="match status" value="1"/>
</dbReference>
<dbReference type="Pfam" id="PF00089">
    <property type="entry name" value="Trypsin"/>
    <property type="match status" value="1"/>
</dbReference>
<dbReference type="PROSITE" id="PS50240">
    <property type="entry name" value="TRYPSIN_DOM"/>
    <property type="match status" value="1"/>
</dbReference>
<keyword evidence="10" id="KW-1205">Fibrinolytic toxin</keyword>
<keyword evidence="3" id="KW-0800">Toxin</keyword>
<evidence type="ECO:0000256" key="6">
    <source>
        <dbReference type="ARBA" id="ARBA00022825"/>
    </source>
</evidence>
<dbReference type="PROSITE" id="PS00134">
    <property type="entry name" value="TRYPSIN_HIS"/>
    <property type="match status" value="1"/>
</dbReference>
<evidence type="ECO:0000256" key="8">
    <source>
        <dbReference type="ARBA" id="ARBA00023240"/>
    </source>
</evidence>
<dbReference type="InterPro" id="IPR009003">
    <property type="entry name" value="Peptidase_S1_PA"/>
</dbReference>
<comment type="function">
    <text evidence="9">Fibrinolytic activity; shows preferential cleavage of Arg-Gly bonds in all three fibrinogen chains. Contact with the caterpillars causes severe bleeding, due the anticoagulant effect of the protein.</text>
</comment>
<dbReference type="InterPro" id="IPR001254">
    <property type="entry name" value="Trypsin_dom"/>
</dbReference>
<reference evidence="14" key="1">
    <citation type="submission" date="2021-12" db="EMBL/GenBank/DDBJ databases">
        <authorList>
            <person name="King R."/>
        </authorList>
    </citation>
    <scope>NUCLEOTIDE SEQUENCE</scope>
</reference>
<dbReference type="PANTHER" id="PTHR24276">
    <property type="entry name" value="POLYSERASE-RELATED"/>
    <property type="match status" value="1"/>
</dbReference>
<feature type="domain" description="Peptidase S1" evidence="13">
    <location>
        <begin position="42"/>
        <end position="278"/>
    </location>
</feature>
<accession>A0A9N9WBS4</accession>
<evidence type="ECO:0000313" key="15">
    <source>
        <dbReference type="Proteomes" id="UP001153714"/>
    </source>
</evidence>
<keyword evidence="4 11" id="KW-0645">Protease</keyword>
<name>A0A9N9WBS4_9NEOP</name>
<dbReference type="GO" id="GO:0005576">
    <property type="term" value="C:extracellular region"/>
    <property type="evidence" value="ECO:0007669"/>
    <property type="project" value="UniProtKB-SubCell"/>
</dbReference>
<sequence>MAMKSGFIVFAALLLGCLALPAPDTDFEQFFEHVYPNAQNRIVGGTAAPTGAHPHMASMTSGSLFTNLVCGGSIITQRTILTAAHCIAAVFSRGSLNSNLRVRVGSNHWNQGIAHRVSSNVTHQHYVSSIIKNDIGILITETNIVFGNLVRPIVIDFEYAGANIESRAAGWGRIRAGGSISAQLLELDVLTISGEDCVAGVAAVIRNAVVEPHIEICTMHPRGSGHGMCNGDSGSALVRRDRGTQIGIVSWGIPCARGAPDMFVRVSAYRSWLEQHVRN</sequence>
<evidence type="ECO:0000256" key="5">
    <source>
        <dbReference type="ARBA" id="ARBA00022801"/>
    </source>
</evidence>
<keyword evidence="7" id="KW-1015">Disulfide bond</keyword>
<dbReference type="OrthoDB" id="5565075at2759"/>
<feature type="signal peptide" evidence="12">
    <location>
        <begin position="1"/>
        <end position="19"/>
    </location>
</feature>
<evidence type="ECO:0000256" key="10">
    <source>
        <dbReference type="ARBA" id="ARBA00084094"/>
    </source>
</evidence>
<comment type="subcellular location">
    <subcellularLocation>
        <location evidence="1">Secreted</location>
        <location evidence="1">Extracellular space</location>
    </subcellularLocation>
</comment>
<keyword evidence="12" id="KW-0732">Signal</keyword>
<evidence type="ECO:0000313" key="14">
    <source>
        <dbReference type="EMBL" id="CAG9788248.1"/>
    </source>
</evidence>
<dbReference type="Proteomes" id="UP001153714">
    <property type="component" value="Chromosome 19"/>
</dbReference>
<evidence type="ECO:0000259" key="13">
    <source>
        <dbReference type="PROSITE" id="PS50240"/>
    </source>
</evidence>
<dbReference type="GO" id="GO:0090729">
    <property type="term" value="F:toxin activity"/>
    <property type="evidence" value="ECO:0007669"/>
    <property type="project" value="UniProtKB-KW"/>
</dbReference>
<gene>
    <name evidence="14" type="ORF">DIATSA_LOCUS6066</name>
</gene>
<dbReference type="PROSITE" id="PS00135">
    <property type="entry name" value="TRYPSIN_SER"/>
    <property type="match status" value="1"/>
</dbReference>
<dbReference type="AlphaFoldDB" id="A0A9N9WBS4"/>
<dbReference type="FunFam" id="2.40.10.10:FF:000068">
    <property type="entry name" value="transmembrane protease serine 2"/>
    <property type="match status" value="1"/>
</dbReference>
<dbReference type="InterPro" id="IPR018114">
    <property type="entry name" value="TRYPSIN_HIS"/>
</dbReference>
<dbReference type="InterPro" id="IPR050430">
    <property type="entry name" value="Peptidase_S1"/>
</dbReference>
<dbReference type="PANTHER" id="PTHR24276:SF98">
    <property type="entry name" value="FI18310P1-RELATED"/>
    <property type="match status" value="1"/>
</dbReference>
<keyword evidence="6 11" id="KW-0720">Serine protease</keyword>
<dbReference type="SUPFAM" id="SSF50494">
    <property type="entry name" value="Trypsin-like serine proteases"/>
    <property type="match status" value="1"/>
</dbReference>
<evidence type="ECO:0000256" key="12">
    <source>
        <dbReference type="SAM" id="SignalP"/>
    </source>
</evidence>